<evidence type="ECO:0000313" key="1">
    <source>
        <dbReference type="EMBL" id="PKU79761.1"/>
    </source>
</evidence>
<proteinExistence type="predicted"/>
<organism evidence="1 2">
    <name type="scientific">Dendrobium catenatum</name>
    <dbReference type="NCBI Taxonomy" id="906689"/>
    <lineage>
        <taxon>Eukaryota</taxon>
        <taxon>Viridiplantae</taxon>
        <taxon>Streptophyta</taxon>
        <taxon>Embryophyta</taxon>
        <taxon>Tracheophyta</taxon>
        <taxon>Spermatophyta</taxon>
        <taxon>Magnoliopsida</taxon>
        <taxon>Liliopsida</taxon>
        <taxon>Asparagales</taxon>
        <taxon>Orchidaceae</taxon>
        <taxon>Epidendroideae</taxon>
        <taxon>Malaxideae</taxon>
        <taxon>Dendrobiinae</taxon>
        <taxon>Dendrobium</taxon>
    </lineage>
</organism>
<accession>A0A2I0WVT9</accession>
<dbReference type="Proteomes" id="UP000233837">
    <property type="component" value="Unassembled WGS sequence"/>
</dbReference>
<reference evidence="1 2" key="2">
    <citation type="journal article" date="2017" name="Nature">
        <title>The Apostasia genome and the evolution of orchids.</title>
        <authorList>
            <person name="Zhang G.Q."/>
            <person name="Liu K.W."/>
            <person name="Li Z."/>
            <person name="Lohaus R."/>
            <person name="Hsiao Y.Y."/>
            <person name="Niu S.C."/>
            <person name="Wang J.Y."/>
            <person name="Lin Y.C."/>
            <person name="Xu Q."/>
            <person name="Chen L.J."/>
            <person name="Yoshida K."/>
            <person name="Fujiwara S."/>
            <person name="Wang Z.W."/>
            <person name="Zhang Y.Q."/>
            <person name="Mitsuda N."/>
            <person name="Wang M."/>
            <person name="Liu G.H."/>
            <person name="Pecoraro L."/>
            <person name="Huang H.X."/>
            <person name="Xiao X.J."/>
            <person name="Lin M."/>
            <person name="Wu X.Y."/>
            <person name="Wu W.L."/>
            <person name="Chen Y.Y."/>
            <person name="Chang S.B."/>
            <person name="Sakamoto S."/>
            <person name="Ohme-Takagi M."/>
            <person name="Yagi M."/>
            <person name="Zeng S.J."/>
            <person name="Shen C.Y."/>
            <person name="Yeh C.M."/>
            <person name="Luo Y.B."/>
            <person name="Tsai W.C."/>
            <person name="Van de Peer Y."/>
            <person name="Liu Z.J."/>
        </authorList>
    </citation>
    <scope>NUCLEOTIDE SEQUENCE [LARGE SCALE GENOMIC DNA]</scope>
    <source>
        <tissue evidence="1">The whole plant</tissue>
    </source>
</reference>
<evidence type="ECO:0000313" key="2">
    <source>
        <dbReference type="Proteomes" id="UP000233837"/>
    </source>
</evidence>
<name>A0A2I0WVT9_9ASPA</name>
<reference evidence="1 2" key="1">
    <citation type="journal article" date="2016" name="Sci. Rep.">
        <title>The Dendrobium catenatum Lindl. genome sequence provides insights into polysaccharide synthase, floral development and adaptive evolution.</title>
        <authorList>
            <person name="Zhang G.Q."/>
            <person name="Xu Q."/>
            <person name="Bian C."/>
            <person name="Tsai W.C."/>
            <person name="Yeh C.M."/>
            <person name="Liu K.W."/>
            <person name="Yoshida K."/>
            <person name="Zhang L.S."/>
            <person name="Chang S.B."/>
            <person name="Chen F."/>
            <person name="Shi Y."/>
            <person name="Su Y.Y."/>
            <person name="Zhang Y.Q."/>
            <person name="Chen L.J."/>
            <person name="Yin Y."/>
            <person name="Lin M."/>
            <person name="Huang H."/>
            <person name="Deng H."/>
            <person name="Wang Z.W."/>
            <person name="Zhu S.L."/>
            <person name="Zhao X."/>
            <person name="Deng C."/>
            <person name="Niu S.C."/>
            <person name="Huang J."/>
            <person name="Wang M."/>
            <person name="Liu G.H."/>
            <person name="Yang H.J."/>
            <person name="Xiao X.J."/>
            <person name="Hsiao Y.Y."/>
            <person name="Wu W.L."/>
            <person name="Chen Y.Y."/>
            <person name="Mitsuda N."/>
            <person name="Ohme-Takagi M."/>
            <person name="Luo Y.B."/>
            <person name="Van de Peer Y."/>
            <person name="Liu Z.J."/>
        </authorList>
    </citation>
    <scope>NUCLEOTIDE SEQUENCE [LARGE SCALE GENOMIC DNA]</scope>
    <source>
        <tissue evidence="1">The whole plant</tissue>
    </source>
</reference>
<dbReference type="EMBL" id="KZ502421">
    <property type="protein sequence ID" value="PKU79761.1"/>
    <property type="molecule type" value="Genomic_DNA"/>
</dbReference>
<sequence length="220" mass="23503">MAMVNLTVIQPTANDCLVNHDASRVKRRLTGVRGSGMAGGTEGLLFAPIGEEEMELVEVERVKVDREWVNLMISTVVDCSTPALSGSAIKVWSSFVGDSSTILSQPTPSYSGKYCLTLIFARGIGGKEKTLRTALSSVVGSLVLLMYLHNNQLVLTVGIQIEHEDVTTIELLATTTIKEAHGLGTAAARALATWQTCPGHTSCKVLGKLTVEPRHAGSRV</sequence>
<keyword evidence="2" id="KW-1185">Reference proteome</keyword>
<gene>
    <name evidence="1" type="ORF">MA16_Dca024113</name>
</gene>
<protein>
    <submittedName>
        <fullName evidence="1">Uncharacterized protein</fullName>
    </submittedName>
</protein>
<dbReference type="AlphaFoldDB" id="A0A2I0WVT9"/>